<dbReference type="InterPro" id="IPR007627">
    <property type="entry name" value="RNA_pol_sigma70_r2"/>
</dbReference>
<feature type="domain" description="RNA polymerase sigma-70 region 2" evidence="5">
    <location>
        <begin position="22"/>
        <end position="89"/>
    </location>
</feature>
<reference evidence="7" key="1">
    <citation type="submission" date="2018-05" db="EMBL/GenBank/DDBJ databases">
        <authorList>
            <person name="Lanie J.A."/>
            <person name="Ng W.-L."/>
            <person name="Kazmierczak K.M."/>
            <person name="Andrzejewski T.M."/>
            <person name="Davidsen T.M."/>
            <person name="Wayne K.J."/>
            <person name="Tettelin H."/>
            <person name="Glass J.I."/>
            <person name="Rusch D."/>
            <person name="Podicherti R."/>
            <person name="Tsui H.-C.T."/>
            <person name="Winkler M.E."/>
        </authorList>
    </citation>
    <scope>NUCLEOTIDE SEQUENCE</scope>
</reference>
<dbReference type="InterPro" id="IPR014284">
    <property type="entry name" value="RNA_pol_sigma-70_dom"/>
</dbReference>
<evidence type="ECO:0000256" key="4">
    <source>
        <dbReference type="ARBA" id="ARBA00023163"/>
    </source>
</evidence>
<dbReference type="PANTHER" id="PTHR43133">
    <property type="entry name" value="RNA POLYMERASE ECF-TYPE SIGMA FACTO"/>
    <property type="match status" value="1"/>
</dbReference>
<feature type="domain" description="RNA polymerase sigma factor 70 region 4 type 2" evidence="6">
    <location>
        <begin position="115"/>
        <end position="165"/>
    </location>
</feature>
<dbReference type="InterPro" id="IPR013249">
    <property type="entry name" value="RNA_pol_sigma70_r4_t2"/>
</dbReference>
<dbReference type="Pfam" id="PF04542">
    <property type="entry name" value="Sigma70_r2"/>
    <property type="match status" value="1"/>
</dbReference>
<sequence length="174" mass="20675">MQNDHELIQDYQNGNLSAFDEIVRRHLSNTIGFFYNITRDQMASEDLAQDVFYKLYRHLKKFRFESAFTTYLYRININTVNTWLTRNKWKNFLHLEDAPDHGELDISLENEWTRKELWDAIAKLPKKQRTVVMMRIAQDLPYKEIAEITGMSVGSAKVNYHHAVSSLKEWLSDE</sequence>
<dbReference type="Pfam" id="PF08281">
    <property type="entry name" value="Sigma70_r4_2"/>
    <property type="match status" value="1"/>
</dbReference>
<accession>A0A381TLP1</accession>
<dbReference type="GO" id="GO:0006352">
    <property type="term" value="P:DNA-templated transcription initiation"/>
    <property type="evidence" value="ECO:0007669"/>
    <property type="project" value="InterPro"/>
</dbReference>
<keyword evidence="3" id="KW-0731">Sigma factor</keyword>
<dbReference type="InterPro" id="IPR036388">
    <property type="entry name" value="WH-like_DNA-bd_sf"/>
</dbReference>
<gene>
    <name evidence="7" type="ORF">METZ01_LOCUS68551</name>
</gene>
<dbReference type="InterPro" id="IPR013325">
    <property type="entry name" value="RNA_pol_sigma_r2"/>
</dbReference>
<dbReference type="GO" id="GO:0016987">
    <property type="term" value="F:sigma factor activity"/>
    <property type="evidence" value="ECO:0007669"/>
    <property type="project" value="UniProtKB-KW"/>
</dbReference>
<dbReference type="NCBIfam" id="TIGR02937">
    <property type="entry name" value="sigma70-ECF"/>
    <property type="match status" value="1"/>
</dbReference>
<dbReference type="Gene3D" id="1.10.1740.10">
    <property type="match status" value="1"/>
</dbReference>
<evidence type="ECO:0008006" key="8">
    <source>
        <dbReference type="Google" id="ProtNLM"/>
    </source>
</evidence>
<keyword evidence="4" id="KW-0804">Transcription</keyword>
<protein>
    <recommendedName>
        <fullName evidence="8">HTH luxR-type domain-containing protein</fullName>
    </recommendedName>
</protein>
<evidence type="ECO:0000259" key="6">
    <source>
        <dbReference type="Pfam" id="PF08281"/>
    </source>
</evidence>
<proteinExistence type="inferred from homology"/>
<dbReference type="AlphaFoldDB" id="A0A381TLP1"/>
<evidence type="ECO:0000256" key="2">
    <source>
        <dbReference type="ARBA" id="ARBA00023015"/>
    </source>
</evidence>
<dbReference type="InterPro" id="IPR039425">
    <property type="entry name" value="RNA_pol_sigma-70-like"/>
</dbReference>
<comment type="similarity">
    <text evidence="1">Belongs to the sigma-70 factor family. ECF subfamily.</text>
</comment>
<dbReference type="CDD" id="cd06171">
    <property type="entry name" value="Sigma70_r4"/>
    <property type="match status" value="1"/>
</dbReference>
<dbReference type="GO" id="GO:0003677">
    <property type="term" value="F:DNA binding"/>
    <property type="evidence" value="ECO:0007669"/>
    <property type="project" value="InterPro"/>
</dbReference>
<name>A0A381TLP1_9ZZZZ</name>
<evidence type="ECO:0000256" key="3">
    <source>
        <dbReference type="ARBA" id="ARBA00023082"/>
    </source>
</evidence>
<evidence type="ECO:0000259" key="5">
    <source>
        <dbReference type="Pfam" id="PF04542"/>
    </source>
</evidence>
<organism evidence="7">
    <name type="scientific">marine metagenome</name>
    <dbReference type="NCBI Taxonomy" id="408172"/>
    <lineage>
        <taxon>unclassified sequences</taxon>
        <taxon>metagenomes</taxon>
        <taxon>ecological metagenomes</taxon>
    </lineage>
</organism>
<evidence type="ECO:0000313" key="7">
    <source>
        <dbReference type="EMBL" id="SVA15697.1"/>
    </source>
</evidence>
<dbReference type="EMBL" id="UINC01004623">
    <property type="protein sequence ID" value="SVA15697.1"/>
    <property type="molecule type" value="Genomic_DNA"/>
</dbReference>
<keyword evidence="2" id="KW-0805">Transcription regulation</keyword>
<dbReference type="Gene3D" id="1.10.10.10">
    <property type="entry name" value="Winged helix-like DNA-binding domain superfamily/Winged helix DNA-binding domain"/>
    <property type="match status" value="1"/>
</dbReference>
<dbReference type="SUPFAM" id="SSF88946">
    <property type="entry name" value="Sigma2 domain of RNA polymerase sigma factors"/>
    <property type="match status" value="1"/>
</dbReference>
<dbReference type="InterPro" id="IPR013324">
    <property type="entry name" value="RNA_pol_sigma_r3/r4-like"/>
</dbReference>
<evidence type="ECO:0000256" key="1">
    <source>
        <dbReference type="ARBA" id="ARBA00010641"/>
    </source>
</evidence>
<dbReference type="PANTHER" id="PTHR43133:SF51">
    <property type="entry name" value="RNA POLYMERASE SIGMA FACTOR"/>
    <property type="match status" value="1"/>
</dbReference>
<dbReference type="SUPFAM" id="SSF88659">
    <property type="entry name" value="Sigma3 and sigma4 domains of RNA polymerase sigma factors"/>
    <property type="match status" value="1"/>
</dbReference>